<feature type="domain" description="DUF4190" evidence="3">
    <location>
        <begin position="60"/>
        <end position="119"/>
    </location>
</feature>
<gene>
    <name evidence="4" type="ORF">ESP51_11270</name>
</gene>
<evidence type="ECO:0000313" key="4">
    <source>
        <dbReference type="EMBL" id="RXZ70001.1"/>
    </source>
</evidence>
<evidence type="ECO:0000256" key="2">
    <source>
        <dbReference type="SAM" id="Phobius"/>
    </source>
</evidence>
<feature type="transmembrane region" description="Helical" evidence="2">
    <location>
        <begin position="101"/>
        <end position="132"/>
    </location>
</feature>
<dbReference type="InterPro" id="IPR025241">
    <property type="entry name" value="DUF4190"/>
</dbReference>
<keyword evidence="2" id="KW-1133">Transmembrane helix</keyword>
<feature type="region of interest" description="Disordered" evidence="1">
    <location>
        <begin position="1"/>
        <end position="51"/>
    </location>
</feature>
<feature type="transmembrane region" description="Helical" evidence="2">
    <location>
        <begin position="60"/>
        <end position="89"/>
    </location>
</feature>
<accession>A0A4Q2L1W8</accession>
<protein>
    <submittedName>
        <fullName evidence="4">DUF4190 domain-containing protein</fullName>
    </submittedName>
</protein>
<organism evidence="4 5">
    <name type="scientific">Agromyces albus</name>
    <dbReference type="NCBI Taxonomy" id="205332"/>
    <lineage>
        <taxon>Bacteria</taxon>
        <taxon>Bacillati</taxon>
        <taxon>Actinomycetota</taxon>
        <taxon>Actinomycetes</taxon>
        <taxon>Micrococcales</taxon>
        <taxon>Microbacteriaceae</taxon>
        <taxon>Agromyces</taxon>
    </lineage>
</organism>
<keyword evidence="2" id="KW-0472">Membrane</keyword>
<evidence type="ECO:0000259" key="3">
    <source>
        <dbReference type="Pfam" id="PF13828"/>
    </source>
</evidence>
<dbReference type="OrthoDB" id="4374883at2"/>
<proteinExistence type="predicted"/>
<dbReference type="Proteomes" id="UP000293865">
    <property type="component" value="Unassembled WGS sequence"/>
</dbReference>
<keyword evidence="2" id="KW-0812">Transmembrane</keyword>
<sequence>MRGTTIVTDPNTPEPRRDVPPVPPTGPSAPGYSTPPAGPPAYGQAESAYGQPATGKTNTLAIVSLVASLVGFATGIGFIAGIICGHISLGQIKKTGEQGRGLAVAGLIIGYIGIVLSIIVVIVVIAGLAALYSTGVTTY</sequence>
<dbReference type="Pfam" id="PF13828">
    <property type="entry name" value="DUF4190"/>
    <property type="match status" value="1"/>
</dbReference>
<evidence type="ECO:0000313" key="5">
    <source>
        <dbReference type="Proteomes" id="UP000293865"/>
    </source>
</evidence>
<name>A0A4Q2L1W8_9MICO</name>
<dbReference type="EMBL" id="SDPN01000018">
    <property type="protein sequence ID" value="RXZ70001.1"/>
    <property type="molecule type" value="Genomic_DNA"/>
</dbReference>
<dbReference type="AlphaFoldDB" id="A0A4Q2L1W8"/>
<reference evidence="4 5" key="1">
    <citation type="submission" date="2019-01" db="EMBL/GenBank/DDBJ databases">
        <title>Agromyces.</title>
        <authorList>
            <person name="Li J."/>
        </authorList>
    </citation>
    <scope>NUCLEOTIDE SEQUENCE [LARGE SCALE GENOMIC DNA]</scope>
    <source>
        <strain evidence="4 5">DSM 15934</strain>
    </source>
</reference>
<keyword evidence="5" id="KW-1185">Reference proteome</keyword>
<evidence type="ECO:0000256" key="1">
    <source>
        <dbReference type="SAM" id="MobiDB-lite"/>
    </source>
</evidence>
<comment type="caution">
    <text evidence="4">The sequence shown here is derived from an EMBL/GenBank/DDBJ whole genome shotgun (WGS) entry which is preliminary data.</text>
</comment>
<feature type="compositionally biased region" description="Polar residues" evidence="1">
    <location>
        <begin position="1"/>
        <end position="11"/>
    </location>
</feature>